<feature type="coiled-coil region" evidence="7">
    <location>
        <begin position="117"/>
        <end position="182"/>
    </location>
</feature>
<keyword evidence="5" id="KW-0732">Signal</keyword>
<dbReference type="Gene3D" id="1.10.10.60">
    <property type="entry name" value="Homeodomain-like"/>
    <property type="match status" value="1"/>
</dbReference>
<dbReference type="InterPro" id="IPR004166">
    <property type="entry name" value="a-kinase_dom"/>
</dbReference>
<dbReference type="Gene3D" id="3.40.50.410">
    <property type="entry name" value="von Willebrand factor, type A domain"/>
    <property type="match status" value="1"/>
</dbReference>
<dbReference type="SMART" id="SM00811">
    <property type="entry name" value="Alpha_kinase"/>
    <property type="match status" value="1"/>
</dbReference>
<protein>
    <recommendedName>
        <fullName evidence="8">Alpha-type protein kinase domain-containing protein</fullName>
    </recommendedName>
</protein>
<dbReference type="Gene3D" id="3.20.200.10">
    <property type="entry name" value="MHCK/EF2 kinase"/>
    <property type="match status" value="1"/>
</dbReference>
<sequence>MFSIKLFKFDSNDSFFIQADSLDDLKKKASVKLEKKVEKLIRHEDFIEIDEEDVFQELVKICDNSKREYLTLIAIDDKSHLDTRLINSETNRILNEIKSNKSRVRELQVVLEEDENTEHTNENNQKLENLKKEYNKLIFETIATKTYDQKDIQKLENKLNLLKNKQNDLNELFSRLRFTEKVDFCFLIDCTSSMSTYIEQVHDSINDIIDQIYSKYGRIQIRFSYVGYRDFSELDNRILSVPFLEDIELFKTFLGEIITYGGEDECEDVFGGLLEATKLDWSSPVRILFHLCDAPCHGLRFHTNCEDLYPKGDPLGLEIKNLLSSLHKLNINYYFAQISPTTLKMIEEFNKELPQFQIKSLKLSKNMTGLVAQTIQESILKTSRLNGSNNVIKVRELNAPDWSSLKGFKKYNADYFTAVYLKNFEQIRECLTFEKHNPVVWIGENPFSQGVLRYAYPCVVDMGDIDNECYLNCVIKESVYSNPEFNTRKFHEDNIQVQLIASFLAHKFTQLNSEFKIRFLEVDLIRVHETGVYYSIEEFSEGEFKKWMNNEGNLNQEENVDVLCAFSHWTYQATDEYLMITDLQGFSFRDKEFILTDPAIICSSEPNRFGKTNLAIIKEKLTTDKTDAKIAEEFNVERSTVTKIFQRKDKYLNLADEEATQKIKNSTRLFFITRRSLIQMVFILWYIC</sequence>
<evidence type="ECO:0000256" key="5">
    <source>
        <dbReference type="ARBA" id="ARBA00022729"/>
    </source>
</evidence>
<dbReference type="Pfam" id="PF02816">
    <property type="entry name" value="Alpha_kinase"/>
    <property type="match status" value="1"/>
</dbReference>
<dbReference type="AlphaFoldDB" id="A0A814GJS5"/>
<evidence type="ECO:0000313" key="9">
    <source>
        <dbReference type="EMBL" id="CAF0997399.1"/>
    </source>
</evidence>
<feature type="domain" description="Alpha-type protein kinase" evidence="8">
    <location>
        <begin position="403"/>
        <end position="657"/>
    </location>
</feature>
<dbReference type="PANTHER" id="PTHR47763:SF4">
    <property type="entry name" value="ALPHA-PROTEIN KINASE VWKA"/>
    <property type="match status" value="1"/>
</dbReference>
<dbReference type="PANTHER" id="PTHR47763">
    <property type="entry name" value="ALPHA-PROTEIN KINASE VWKA"/>
    <property type="match status" value="1"/>
</dbReference>
<dbReference type="Pfam" id="PF25106">
    <property type="entry name" value="VWA_4"/>
    <property type="match status" value="1"/>
</dbReference>
<keyword evidence="4" id="KW-0808">Transferase</keyword>
<proteinExistence type="predicted"/>
<dbReference type="Gene3D" id="3.30.200.20">
    <property type="entry name" value="Phosphorylase Kinase, domain 1"/>
    <property type="match status" value="1"/>
</dbReference>
<keyword evidence="7" id="KW-0175">Coiled coil</keyword>
<keyword evidence="2" id="KW-0964">Secreted</keyword>
<dbReference type="InterPro" id="IPR011009">
    <property type="entry name" value="Kinase-like_dom_sf"/>
</dbReference>
<evidence type="ECO:0000256" key="1">
    <source>
        <dbReference type="ARBA" id="ARBA00004613"/>
    </source>
</evidence>
<evidence type="ECO:0000256" key="3">
    <source>
        <dbReference type="ARBA" id="ARBA00022527"/>
    </source>
</evidence>
<evidence type="ECO:0000256" key="4">
    <source>
        <dbReference type="ARBA" id="ARBA00022679"/>
    </source>
</evidence>
<evidence type="ECO:0000256" key="2">
    <source>
        <dbReference type="ARBA" id="ARBA00022525"/>
    </source>
</evidence>
<dbReference type="InterPro" id="IPR036465">
    <property type="entry name" value="vWFA_dom_sf"/>
</dbReference>
<evidence type="ECO:0000259" key="8">
    <source>
        <dbReference type="PROSITE" id="PS51158"/>
    </source>
</evidence>
<dbReference type="SUPFAM" id="SSF56112">
    <property type="entry name" value="Protein kinase-like (PK-like)"/>
    <property type="match status" value="1"/>
</dbReference>
<gene>
    <name evidence="9" type="ORF">OXX778_LOCUS16229</name>
</gene>
<dbReference type="InterPro" id="IPR052969">
    <property type="entry name" value="Thr-specific_kinase-like"/>
</dbReference>
<dbReference type="GO" id="GO:0004674">
    <property type="term" value="F:protein serine/threonine kinase activity"/>
    <property type="evidence" value="ECO:0007669"/>
    <property type="project" value="UniProtKB-KW"/>
</dbReference>
<reference evidence="9" key="1">
    <citation type="submission" date="2021-02" db="EMBL/GenBank/DDBJ databases">
        <authorList>
            <person name="Nowell W R."/>
        </authorList>
    </citation>
    <scope>NUCLEOTIDE SEQUENCE</scope>
    <source>
        <strain evidence="9">Ploen Becks lab</strain>
    </source>
</reference>
<organism evidence="9 10">
    <name type="scientific">Brachionus calyciflorus</name>
    <dbReference type="NCBI Taxonomy" id="104777"/>
    <lineage>
        <taxon>Eukaryota</taxon>
        <taxon>Metazoa</taxon>
        <taxon>Spiralia</taxon>
        <taxon>Gnathifera</taxon>
        <taxon>Rotifera</taxon>
        <taxon>Eurotatoria</taxon>
        <taxon>Monogononta</taxon>
        <taxon>Pseudotrocha</taxon>
        <taxon>Ploima</taxon>
        <taxon>Brachionidae</taxon>
        <taxon>Brachionus</taxon>
    </lineage>
</organism>
<comment type="subcellular location">
    <subcellularLocation>
        <location evidence="1">Secreted</location>
    </subcellularLocation>
</comment>
<accession>A0A814GJS5</accession>
<dbReference type="InterPro" id="IPR056861">
    <property type="entry name" value="HMCN1-like_VWA"/>
</dbReference>
<evidence type="ECO:0000256" key="6">
    <source>
        <dbReference type="ARBA" id="ARBA00022777"/>
    </source>
</evidence>
<dbReference type="EMBL" id="CAJNOC010003775">
    <property type="protein sequence ID" value="CAF0997399.1"/>
    <property type="molecule type" value="Genomic_DNA"/>
</dbReference>
<dbReference type="SUPFAM" id="SSF53300">
    <property type="entry name" value="vWA-like"/>
    <property type="match status" value="1"/>
</dbReference>
<comment type="caution">
    <text evidence="9">The sequence shown here is derived from an EMBL/GenBank/DDBJ whole genome shotgun (WGS) entry which is preliminary data.</text>
</comment>
<evidence type="ECO:0000256" key="7">
    <source>
        <dbReference type="SAM" id="Coils"/>
    </source>
</evidence>
<name>A0A814GJS5_9BILA</name>
<dbReference type="Proteomes" id="UP000663879">
    <property type="component" value="Unassembled WGS sequence"/>
</dbReference>
<keyword evidence="6" id="KW-0418">Kinase</keyword>
<keyword evidence="10" id="KW-1185">Reference proteome</keyword>
<dbReference type="OrthoDB" id="44277at2759"/>
<evidence type="ECO:0000313" key="10">
    <source>
        <dbReference type="Proteomes" id="UP000663879"/>
    </source>
</evidence>
<dbReference type="GO" id="GO:0005524">
    <property type="term" value="F:ATP binding"/>
    <property type="evidence" value="ECO:0007669"/>
    <property type="project" value="InterPro"/>
</dbReference>
<dbReference type="PROSITE" id="PS51158">
    <property type="entry name" value="ALPHA_KINASE"/>
    <property type="match status" value="1"/>
</dbReference>
<keyword evidence="3" id="KW-0723">Serine/threonine-protein kinase</keyword>